<reference evidence="2" key="1">
    <citation type="journal article" date="2016" name="Front. Microbiol.">
        <title>Molecular Keys to the Janthinobacterium and Duganella spp. Interaction with the Plant Pathogen Fusarium graminearum.</title>
        <authorList>
            <person name="Haack F.S."/>
            <person name="Poehlein A."/>
            <person name="Kroger C."/>
            <person name="Voigt C.A."/>
            <person name="Piepenbring M."/>
            <person name="Bode H.B."/>
            <person name="Daniel R."/>
            <person name="Schafer W."/>
            <person name="Streit W.R."/>
        </authorList>
    </citation>
    <scope>NUCLEOTIDE SEQUENCE [LARGE SCALE GENOMIC DNA]</scope>
    <source>
        <strain evidence="2">T54</strain>
    </source>
</reference>
<accession>A0A1E7WC77</accession>
<dbReference type="OrthoDB" id="8780661at2"/>
<name>A0A1E7WC77_9BURK</name>
<organism evidence="1 2">
    <name type="scientific">Duganella phyllosphaerae</name>
    <dbReference type="NCBI Taxonomy" id="762836"/>
    <lineage>
        <taxon>Bacteria</taxon>
        <taxon>Pseudomonadati</taxon>
        <taxon>Pseudomonadota</taxon>
        <taxon>Betaproteobacteria</taxon>
        <taxon>Burkholderiales</taxon>
        <taxon>Oxalobacteraceae</taxon>
        <taxon>Telluria group</taxon>
        <taxon>Duganella</taxon>
    </lineage>
</organism>
<sequence length="69" mass="7843">MSNFIDMCRTGDAQPEDIDDFIDAWHDNPGSVPLYIFLGMTREEYSSWVENVASLPEILNARDHKPSIA</sequence>
<gene>
    <name evidence="1" type="ORF">DUPY_45110</name>
</gene>
<dbReference type="AlphaFoldDB" id="A0A1E7WC77"/>
<evidence type="ECO:0000313" key="1">
    <source>
        <dbReference type="EMBL" id="OEZ94558.1"/>
    </source>
</evidence>
<keyword evidence="2" id="KW-1185">Reference proteome</keyword>
<dbReference type="RefSeq" id="WP_070251308.1">
    <property type="nucleotide sequence ID" value="NZ_LROM01000131.1"/>
</dbReference>
<comment type="caution">
    <text evidence="1">The sequence shown here is derived from an EMBL/GenBank/DDBJ whole genome shotgun (WGS) entry which is preliminary data.</text>
</comment>
<dbReference type="Proteomes" id="UP000175989">
    <property type="component" value="Unassembled WGS sequence"/>
</dbReference>
<proteinExistence type="predicted"/>
<dbReference type="EMBL" id="LROM01000131">
    <property type="protein sequence ID" value="OEZ94558.1"/>
    <property type="molecule type" value="Genomic_DNA"/>
</dbReference>
<protein>
    <submittedName>
        <fullName evidence="1">Uncharacterized protein</fullName>
    </submittedName>
</protein>
<evidence type="ECO:0000313" key="2">
    <source>
        <dbReference type="Proteomes" id="UP000175989"/>
    </source>
</evidence>